<reference evidence="1 2" key="1">
    <citation type="submission" date="2020-04" db="EMBL/GenBank/DDBJ databases">
        <authorList>
            <person name="Klaysubun C."/>
            <person name="Duangmal K."/>
            <person name="Lipun K."/>
        </authorList>
    </citation>
    <scope>NUCLEOTIDE SEQUENCE [LARGE SCALE GENOMIC DNA]</scope>
    <source>
        <strain evidence="1 2">DSM 45300</strain>
    </source>
</reference>
<comment type="caution">
    <text evidence="1">The sequence shown here is derived from an EMBL/GenBank/DDBJ whole genome shotgun (WGS) entry which is preliminary data.</text>
</comment>
<dbReference type="AlphaFoldDB" id="A0A848DJY8"/>
<accession>A0A848DJY8</accession>
<dbReference type="EMBL" id="JAAXKZ010000050">
    <property type="protein sequence ID" value="NMH92859.1"/>
    <property type="molecule type" value="Genomic_DNA"/>
</dbReference>
<dbReference type="Proteomes" id="UP000586918">
    <property type="component" value="Unassembled WGS sequence"/>
</dbReference>
<name>A0A848DJY8_9PSEU</name>
<dbReference type="RefSeq" id="WP_169413566.1">
    <property type="nucleotide sequence ID" value="NZ_JAAXKZ010000050.1"/>
</dbReference>
<evidence type="ECO:0000313" key="1">
    <source>
        <dbReference type="EMBL" id="NMH92859.1"/>
    </source>
</evidence>
<proteinExistence type="predicted"/>
<gene>
    <name evidence="1" type="ORF">HF519_15015</name>
</gene>
<organism evidence="1 2">
    <name type="scientific">Pseudonocardia bannensis</name>
    <dbReference type="NCBI Taxonomy" id="630973"/>
    <lineage>
        <taxon>Bacteria</taxon>
        <taxon>Bacillati</taxon>
        <taxon>Actinomycetota</taxon>
        <taxon>Actinomycetes</taxon>
        <taxon>Pseudonocardiales</taxon>
        <taxon>Pseudonocardiaceae</taxon>
        <taxon>Pseudonocardia</taxon>
    </lineage>
</organism>
<keyword evidence="2" id="KW-1185">Reference proteome</keyword>
<sequence>MVRDQLARIGVAVDVVPVAPERFVADVLMTGALGLPGRLCGARGLANWGAKGFGDWDYVRVGYRR</sequence>
<protein>
    <submittedName>
        <fullName evidence="1">Uncharacterized protein</fullName>
    </submittedName>
</protein>
<evidence type="ECO:0000313" key="2">
    <source>
        <dbReference type="Proteomes" id="UP000586918"/>
    </source>
</evidence>